<dbReference type="EMBL" id="DYVF01000013">
    <property type="protein sequence ID" value="HJG30108.1"/>
    <property type="molecule type" value="Genomic_DNA"/>
</dbReference>
<organism evidence="2 3">
    <name type="scientific">Collinsella ihumii</name>
    <dbReference type="NCBI Taxonomy" id="1720204"/>
    <lineage>
        <taxon>Bacteria</taxon>
        <taxon>Bacillati</taxon>
        <taxon>Actinomycetota</taxon>
        <taxon>Coriobacteriia</taxon>
        <taxon>Coriobacteriales</taxon>
        <taxon>Coriobacteriaceae</taxon>
        <taxon>Collinsella</taxon>
    </lineage>
</organism>
<protein>
    <submittedName>
        <fullName evidence="2">Uncharacterized protein</fullName>
    </submittedName>
</protein>
<dbReference type="Proteomes" id="UP000746751">
    <property type="component" value="Unassembled WGS sequence"/>
</dbReference>
<dbReference type="AlphaFoldDB" id="A0A921IP31"/>
<sequence>MADDKMMDAQLNDDELADVAGGGTGIDPDAFKPFDPNDPIHILVDKEQEAPSVSPIPGPGGMPIFPGTSTGSVNLD</sequence>
<evidence type="ECO:0000313" key="2">
    <source>
        <dbReference type="EMBL" id="HJG30108.1"/>
    </source>
</evidence>
<feature type="region of interest" description="Disordered" evidence="1">
    <location>
        <begin position="17"/>
        <end position="76"/>
    </location>
</feature>
<proteinExistence type="predicted"/>
<accession>A0A921IP31</accession>
<name>A0A921IP31_9ACTN</name>
<evidence type="ECO:0000256" key="1">
    <source>
        <dbReference type="SAM" id="MobiDB-lite"/>
    </source>
</evidence>
<evidence type="ECO:0000313" key="3">
    <source>
        <dbReference type="Proteomes" id="UP000746751"/>
    </source>
</evidence>
<comment type="caution">
    <text evidence="2">The sequence shown here is derived from an EMBL/GenBank/DDBJ whole genome shotgun (WGS) entry which is preliminary data.</text>
</comment>
<gene>
    <name evidence="2" type="ORF">K8U80_01795</name>
</gene>
<reference evidence="2" key="2">
    <citation type="submission" date="2021-09" db="EMBL/GenBank/DDBJ databases">
        <authorList>
            <person name="Gilroy R."/>
        </authorList>
    </citation>
    <scope>NUCLEOTIDE SEQUENCE</scope>
    <source>
        <strain evidence="2">ChiGjej2B2-7701</strain>
    </source>
</reference>
<reference evidence="2" key="1">
    <citation type="journal article" date="2021" name="PeerJ">
        <title>Extensive microbial diversity within the chicken gut microbiome revealed by metagenomics and culture.</title>
        <authorList>
            <person name="Gilroy R."/>
            <person name="Ravi A."/>
            <person name="Getino M."/>
            <person name="Pursley I."/>
            <person name="Horton D.L."/>
            <person name="Alikhan N.F."/>
            <person name="Baker D."/>
            <person name="Gharbi K."/>
            <person name="Hall N."/>
            <person name="Watson M."/>
            <person name="Adriaenssens E.M."/>
            <person name="Foster-Nyarko E."/>
            <person name="Jarju S."/>
            <person name="Secka A."/>
            <person name="Antonio M."/>
            <person name="Oren A."/>
            <person name="Chaudhuri R.R."/>
            <person name="La Ragione R."/>
            <person name="Hildebrand F."/>
            <person name="Pallen M.J."/>
        </authorList>
    </citation>
    <scope>NUCLEOTIDE SEQUENCE</scope>
    <source>
        <strain evidence="2">ChiGjej2B2-7701</strain>
    </source>
</reference>